<dbReference type="HAMAP" id="MF_00267">
    <property type="entry name" value="MinC"/>
    <property type="match status" value="1"/>
</dbReference>
<comment type="function">
    <text evidence="6">Cell division inhibitor that blocks the formation of polar Z ring septums. Rapidly oscillates between the poles of the cell to destabilize FtsZ filaments that have formed before they mature into polar Z rings. Prevents FtsZ polymerization.</text>
</comment>
<comment type="subunit">
    <text evidence="5 6">Interacts with MinD and FtsZ.</text>
</comment>
<keyword evidence="3 6" id="KW-0717">Septation</keyword>
<evidence type="ECO:0000313" key="9">
    <source>
        <dbReference type="EMBL" id="SER66937.1"/>
    </source>
</evidence>
<dbReference type="GO" id="GO:1901891">
    <property type="term" value="P:regulation of cell septum assembly"/>
    <property type="evidence" value="ECO:0007669"/>
    <property type="project" value="InterPro"/>
</dbReference>
<name>A0A1H9R2U3_9BACI</name>
<dbReference type="Proteomes" id="UP000199318">
    <property type="component" value="Unassembled WGS sequence"/>
</dbReference>
<comment type="similarity">
    <text evidence="1 6">Belongs to the MinC family.</text>
</comment>
<feature type="domain" description="Septum site-determining protein MinC N-terminal" evidence="8">
    <location>
        <begin position="11"/>
        <end position="85"/>
    </location>
</feature>
<evidence type="ECO:0000256" key="4">
    <source>
        <dbReference type="ARBA" id="ARBA00023306"/>
    </source>
</evidence>
<comment type="caution">
    <text evidence="9">The sequence shown here is derived from an EMBL/GenBank/DDBJ whole genome shotgun (WGS) entry which is preliminary data.</text>
</comment>
<organism evidence="9 10">
    <name type="scientific">Salisediminibacterium halotolerans</name>
    <dbReference type="NCBI Taxonomy" id="517425"/>
    <lineage>
        <taxon>Bacteria</taxon>
        <taxon>Bacillati</taxon>
        <taxon>Bacillota</taxon>
        <taxon>Bacilli</taxon>
        <taxon>Bacillales</taxon>
        <taxon>Bacillaceae</taxon>
        <taxon>Salisediminibacterium</taxon>
    </lineage>
</organism>
<keyword evidence="4 6" id="KW-0131">Cell cycle</keyword>
<evidence type="ECO:0000256" key="1">
    <source>
        <dbReference type="ARBA" id="ARBA00006291"/>
    </source>
</evidence>
<gene>
    <name evidence="6" type="primary">minC</name>
    <name evidence="9" type="ORF">SAMN05444126_1047</name>
</gene>
<keyword evidence="10" id="KW-1185">Reference proteome</keyword>
<dbReference type="Gene3D" id="3.30.160.540">
    <property type="match status" value="1"/>
</dbReference>
<protein>
    <recommendedName>
        <fullName evidence="6">Probable septum site-determining protein MinC</fullName>
    </recommendedName>
</protein>
<feature type="domain" description="Septum formation inhibitor MinC C-terminal" evidence="7">
    <location>
        <begin position="109"/>
        <end position="195"/>
    </location>
</feature>
<proteinExistence type="inferred from homology"/>
<evidence type="ECO:0000259" key="7">
    <source>
        <dbReference type="Pfam" id="PF03775"/>
    </source>
</evidence>
<dbReference type="InterPro" id="IPR013033">
    <property type="entry name" value="MinC"/>
</dbReference>
<sequence>MDKQAKQSDLVSMKGTRDGLAFYFDENAGFTEVKNELHELLKKQPTSRTAVQAKIVLGKRYLSDDEAQTLKDELSNRHNIEIYEIESDVMTKEEAESIRREQQVNKVFRVIRSGQVMDVEGDLYLIGDVNPGATVKATGNIYILGWLRGTAHAGVTGKTDKVVCAAKMEPTQLRIAAYIRRAPDKGAEEDTEEPAISEGELECAYVDEKGNMLIDRLQKVPMKHRS</sequence>
<dbReference type="InterPro" id="IPR055219">
    <property type="entry name" value="MinC_N_1"/>
</dbReference>
<dbReference type="InterPro" id="IPR016098">
    <property type="entry name" value="CAP/MinC_C"/>
</dbReference>
<dbReference type="NCBIfam" id="TIGR01222">
    <property type="entry name" value="minC"/>
    <property type="match status" value="1"/>
</dbReference>
<dbReference type="Gene3D" id="2.160.20.70">
    <property type="match status" value="1"/>
</dbReference>
<evidence type="ECO:0000256" key="5">
    <source>
        <dbReference type="ARBA" id="ARBA00046874"/>
    </source>
</evidence>
<evidence type="ECO:0000256" key="2">
    <source>
        <dbReference type="ARBA" id="ARBA00022618"/>
    </source>
</evidence>
<dbReference type="PANTHER" id="PTHR34108">
    <property type="entry name" value="SEPTUM SITE-DETERMINING PROTEIN MINC"/>
    <property type="match status" value="1"/>
</dbReference>
<evidence type="ECO:0000259" key="8">
    <source>
        <dbReference type="Pfam" id="PF22642"/>
    </source>
</evidence>
<keyword evidence="2 6" id="KW-0132">Cell division</keyword>
<dbReference type="SUPFAM" id="SSF63848">
    <property type="entry name" value="Cell-division inhibitor MinC, C-terminal domain"/>
    <property type="match status" value="1"/>
</dbReference>
<dbReference type="GO" id="GO:0000902">
    <property type="term" value="P:cell morphogenesis"/>
    <property type="evidence" value="ECO:0007669"/>
    <property type="project" value="InterPro"/>
</dbReference>
<dbReference type="RefSeq" id="WP_158638146.1">
    <property type="nucleotide sequence ID" value="NZ_BJVE01000011.1"/>
</dbReference>
<reference evidence="10" key="1">
    <citation type="submission" date="2016-10" db="EMBL/GenBank/DDBJ databases">
        <authorList>
            <person name="de Groot N.N."/>
        </authorList>
    </citation>
    <scope>NUCLEOTIDE SEQUENCE [LARGE SCALE GENOMIC DNA]</scope>
    <source>
        <strain evidence="10">10nlg</strain>
    </source>
</reference>
<evidence type="ECO:0000256" key="6">
    <source>
        <dbReference type="HAMAP-Rule" id="MF_00267"/>
    </source>
</evidence>
<dbReference type="Pfam" id="PF22642">
    <property type="entry name" value="MinC_N_1"/>
    <property type="match status" value="1"/>
</dbReference>
<dbReference type="Pfam" id="PF03775">
    <property type="entry name" value="MinC_C"/>
    <property type="match status" value="1"/>
</dbReference>
<evidence type="ECO:0000313" key="10">
    <source>
        <dbReference type="Proteomes" id="UP000199318"/>
    </source>
</evidence>
<dbReference type="InterPro" id="IPR005526">
    <property type="entry name" value="Septum_form_inhib_MinC_C"/>
</dbReference>
<dbReference type="EMBL" id="FOGV01000004">
    <property type="protein sequence ID" value="SER66937.1"/>
    <property type="molecule type" value="Genomic_DNA"/>
</dbReference>
<evidence type="ECO:0000256" key="3">
    <source>
        <dbReference type="ARBA" id="ARBA00023210"/>
    </source>
</evidence>
<dbReference type="STRING" id="1464123.SAMN05444126_1047"/>
<accession>A0A1H9R2U3</accession>
<dbReference type="InterPro" id="IPR036145">
    <property type="entry name" value="MinC_C_sf"/>
</dbReference>
<dbReference type="GO" id="GO:0000917">
    <property type="term" value="P:division septum assembly"/>
    <property type="evidence" value="ECO:0007669"/>
    <property type="project" value="UniProtKB-KW"/>
</dbReference>
<dbReference type="PANTHER" id="PTHR34108:SF1">
    <property type="entry name" value="SEPTUM SITE-DETERMINING PROTEIN MINC"/>
    <property type="match status" value="1"/>
</dbReference>
<dbReference type="AlphaFoldDB" id="A0A1H9R2U3"/>